<organism evidence="2 3">
    <name type="scientific">Lihuaxuella thermophila</name>
    <dbReference type="NCBI Taxonomy" id="1173111"/>
    <lineage>
        <taxon>Bacteria</taxon>
        <taxon>Bacillati</taxon>
        <taxon>Bacillota</taxon>
        <taxon>Bacilli</taxon>
        <taxon>Bacillales</taxon>
        <taxon>Thermoactinomycetaceae</taxon>
        <taxon>Lihuaxuella</taxon>
    </lineage>
</organism>
<dbReference type="STRING" id="1173111.SAMN05444955_11428"/>
<accession>A0A1H8HH53</accession>
<dbReference type="RefSeq" id="WP_089970977.1">
    <property type="nucleotide sequence ID" value="NZ_FOCQ01000014.1"/>
</dbReference>
<protein>
    <submittedName>
        <fullName evidence="2">Uncharacterized protein</fullName>
    </submittedName>
</protein>
<feature type="transmembrane region" description="Helical" evidence="1">
    <location>
        <begin position="21"/>
        <end position="42"/>
    </location>
</feature>
<keyword evidence="1" id="KW-0472">Membrane</keyword>
<keyword evidence="1" id="KW-0812">Transmembrane</keyword>
<dbReference type="AlphaFoldDB" id="A0A1H8HH53"/>
<dbReference type="OrthoDB" id="2985392at2"/>
<gene>
    <name evidence="2" type="ORF">SAMN05444955_11428</name>
</gene>
<sequence>MFPWNNVPKGTDESLKMIFKVFCYVVLIGGFLFGIYKLWVYLEQKLDSAPPAEQASKAVGEKLASFWGMVAVWLPILLLMVILGVVLYYAGVWLFRNRYRNRAAKGVKYLRILPSNDIRLEIDKVMTLSRTFGGMIRPMQLRWKLGTPWFRLRFAIPPDSQEIGIYLAYPEDKENSVKDTIRSVYPTAELHDLTPDKFPEPEKGGSGGHFMFQLGQRKGLPLASLEQKKQSQLGNILNCLRPGTFLDIQFAPVSWRELEERSEDVLDSLKNKRMTDMDPEEKARRISLMKRLTGRELTFHVRLSLWSNHPKAVSVVRSTANAIETAMNYDGAIFFWKHDWWNPIADRNPVPIPFPFSVMTWTCDELANLFHIPPGDHWIYKEPDKEDGSDSRGYIVHLEANQRSISSDEWKEGILIGKIKHPLEKREMRVGYDQLSKHFVLTGASGMGKSSCAVEMIQSLLDNWFENPDEHPGFTIIDPAREIIPIIENRLRIAEKVGVNIPREKIHHFNFSDDTTHVPALNLLHKTEGYSSNHLAQQTATVLCTLANPGESMLRTQRLLGMAVQSLLEDNQPHTIISIEDLFRNEAFRNKVIHNVQDPYVKRFWANLEEKESKQELEHIFHRVDRLLQNPITRRLFCQLGMTLNIRQYMDEGHIVFVDTYGLKDYHLRVTVGHLINQYHQIAKKRPSSAKFHLLMVDEAQLVQIPLITEILLEDRKHAFGIGLITRDIDQFKNEALLQAIRSNIGMIISCGQTEGSDEVESLTRQHLKASFLERLPERNAAVYIRAKRRQRSDVTTCVVENDPPYVYRPDGKEADHRTAEKDEALEWGLEWGLELMRNSSESRPISEVDQEIGEHMNQTLNLKKMGN</sequence>
<dbReference type="EMBL" id="FOCQ01000014">
    <property type="protein sequence ID" value="SEN55445.1"/>
    <property type="molecule type" value="Genomic_DNA"/>
</dbReference>
<proteinExistence type="predicted"/>
<evidence type="ECO:0000256" key="1">
    <source>
        <dbReference type="SAM" id="Phobius"/>
    </source>
</evidence>
<dbReference type="Gene3D" id="3.40.50.300">
    <property type="entry name" value="P-loop containing nucleotide triphosphate hydrolases"/>
    <property type="match status" value="2"/>
</dbReference>
<name>A0A1H8HH53_9BACL</name>
<feature type="transmembrane region" description="Helical" evidence="1">
    <location>
        <begin position="72"/>
        <end position="95"/>
    </location>
</feature>
<dbReference type="SUPFAM" id="SSF52540">
    <property type="entry name" value="P-loop containing nucleoside triphosphate hydrolases"/>
    <property type="match status" value="1"/>
</dbReference>
<evidence type="ECO:0000313" key="3">
    <source>
        <dbReference type="Proteomes" id="UP000199695"/>
    </source>
</evidence>
<dbReference type="Proteomes" id="UP000199695">
    <property type="component" value="Unassembled WGS sequence"/>
</dbReference>
<keyword evidence="1" id="KW-1133">Transmembrane helix</keyword>
<reference evidence="2 3" key="1">
    <citation type="submission" date="2016-10" db="EMBL/GenBank/DDBJ databases">
        <authorList>
            <person name="de Groot N.N."/>
        </authorList>
    </citation>
    <scope>NUCLEOTIDE SEQUENCE [LARGE SCALE GENOMIC DNA]</scope>
    <source>
        <strain evidence="2 3">DSM 46701</strain>
    </source>
</reference>
<evidence type="ECO:0000313" key="2">
    <source>
        <dbReference type="EMBL" id="SEN55445.1"/>
    </source>
</evidence>
<dbReference type="InterPro" id="IPR027417">
    <property type="entry name" value="P-loop_NTPase"/>
</dbReference>
<keyword evidence="3" id="KW-1185">Reference proteome</keyword>